<evidence type="ECO:0000313" key="1">
    <source>
        <dbReference type="EMBL" id="VVC31175.1"/>
    </source>
</evidence>
<proteinExistence type="predicted"/>
<evidence type="ECO:0000313" key="2">
    <source>
        <dbReference type="Proteomes" id="UP000325440"/>
    </source>
</evidence>
<reference evidence="1 2" key="1">
    <citation type="submission" date="2019-08" db="EMBL/GenBank/DDBJ databases">
        <authorList>
            <person name="Alioto T."/>
            <person name="Alioto T."/>
            <person name="Gomez Garrido J."/>
        </authorList>
    </citation>
    <scope>NUCLEOTIDE SEQUENCE [LARGE SCALE GENOMIC DNA]</scope>
</reference>
<sequence length="159" mass="17394">MININRLLPATIPSRISIYIPYLGSSTNVCTEATIPERTIKVPAILKIKVTSASKMAKFLKVLKYRTTSNKCVSAIAINQGIKETFSTGSQNQNPPHPSSRYAHQLPRLIPKVSNEQDISTQGLTILAQAHPSIPVINPAIESEKATLKPRHPKYNIGG</sequence>
<accession>A0A5E4MI88</accession>
<gene>
    <name evidence="1" type="ORF">CINCED_3A016973</name>
</gene>
<dbReference type="OrthoDB" id="8242062at2759"/>
<dbReference type="EMBL" id="CABPRJ010000615">
    <property type="protein sequence ID" value="VVC31175.1"/>
    <property type="molecule type" value="Genomic_DNA"/>
</dbReference>
<organism evidence="1 2">
    <name type="scientific">Cinara cedri</name>
    <dbReference type="NCBI Taxonomy" id="506608"/>
    <lineage>
        <taxon>Eukaryota</taxon>
        <taxon>Metazoa</taxon>
        <taxon>Ecdysozoa</taxon>
        <taxon>Arthropoda</taxon>
        <taxon>Hexapoda</taxon>
        <taxon>Insecta</taxon>
        <taxon>Pterygota</taxon>
        <taxon>Neoptera</taxon>
        <taxon>Paraneoptera</taxon>
        <taxon>Hemiptera</taxon>
        <taxon>Sternorrhyncha</taxon>
        <taxon>Aphidomorpha</taxon>
        <taxon>Aphidoidea</taxon>
        <taxon>Aphididae</taxon>
        <taxon>Lachninae</taxon>
        <taxon>Cinara</taxon>
    </lineage>
</organism>
<keyword evidence="2" id="KW-1185">Reference proteome</keyword>
<name>A0A5E4MI88_9HEMI</name>
<dbReference type="AlphaFoldDB" id="A0A5E4MI88"/>
<protein>
    <submittedName>
        <fullName evidence="1">Uncharacterized protein</fullName>
    </submittedName>
</protein>
<dbReference type="Proteomes" id="UP000325440">
    <property type="component" value="Unassembled WGS sequence"/>
</dbReference>